<dbReference type="RefSeq" id="XP_013397535.1">
    <property type="nucleotide sequence ID" value="XM_013542081.1"/>
</dbReference>
<feature type="domain" description="B30.2/SPRY" evidence="2">
    <location>
        <begin position="1"/>
        <end position="179"/>
    </location>
</feature>
<dbReference type="OMA" id="RDIRYYC"/>
<evidence type="ECO:0000256" key="1">
    <source>
        <dbReference type="SAM" id="MobiDB-lite"/>
    </source>
</evidence>
<dbReference type="STRING" id="7574.A0A1S3IGZ9"/>
<feature type="compositionally biased region" description="Basic and acidic residues" evidence="1">
    <location>
        <begin position="785"/>
        <end position="805"/>
    </location>
</feature>
<evidence type="ECO:0000313" key="3">
    <source>
        <dbReference type="Proteomes" id="UP000085678"/>
    </source>
</evidence>
<dbReference type="GeneID" id="106164234"/>
<dbReference type="InterPro" id="IPR013320">
    <property type="entry name" value="ConA-like_dom_sf"/>
</dbReference>
<evidence type="ECO:0000313" key="4">
    <source>
        <dbReference type="RefSeq" id="XP_013397535.1"/>
    </source>
</evidence>
<organism evidence="3 4">
    <name type="scientific">Lingula anatina</name>
    <name type="common">Brachiopod</name>
    <name type="synonym">Lingula unguis</name>
    <dbReference type="NCBI Taxonomy" id="7574"/>
    <lineage>
        <taxon>Eukaryota</taxon>
        <taxon>Metazoa</taxon>
        <taxon>Spiralia</taxon>
        <taxon>Lophotrochozoa</taxon>
        <taxon>Brachiopoda</taxon>
        <taxon>Linguliformea</taxon>
        <taxon>Lingulata</taxon>
        <taxon>Lingulida</taxon>
        <taxon>Linguloidea</taxon>
        <taxon>Lingulidae</taxon>
        <taxon>Lingula</taxon>
    </lineage>
</organism>
<dbReference type="AlphaFoldDB" id="A0A1S3IGZ9"/>
<sequence length="853" mass="95523">MSTVTQSMFRFGGDLEFDLTWEPFPGTVMDVRLKPYSRRVSFLQFLRPLTPEKPYFLAQIRSLGPTSVVTIGIAGSDIPLDVHPGHWNNTVGYQSHTGKCYTSHNYSGNTDGEKFGMGDVFGVLVTHFDKQSSTVVFIKNGLPIGTRYHYQAKHSEFFPTIALENGAIDIGMLWPPAVLKPPALSMGNMNHWIKASNIQYDAMKETFYYEDTEKYAFCSMQSSVALSKDIQHFDVVVREVNEKGHGPTIALVTCSSLMLYPTCGLMVDYLKWSNETTDLKLEVGQRIGWGVHYGPESQEKNVTFDETALQPVLCYVTLDTTVIYCKIMLQPPGGFFPLVTLKPYASKVKIDMTFNPRPKGVENLDQLYAERLQGAMEELKKSFDLTSIPMKWLRISEDLQVTVTDYVTLLKYPKEPKGMGVIQLQQSLNRQYNYYSITVNKLDADSVVCLGVAGADFPLNKMPGKLPGSVGWQSKYGCLLSEGSAHGNSIGERFQTGDTVGIQITSFSEKACVVLFIKNYRPVGTRYLFSKDLNQLYPTVAVFGNKHEVDLNIFWQNQTSVGLFPVTKIDSWIIPVGARIVDSEENVIEVTTDTNDILSLQAPYGLSRTYNHFEVQIIEDFSDEVPPPMIALTTASPLLPPPESNFRQDFIRFWATGAASSAIKKGDKVGWGVMFPDKELQDNSKDELVICYLTINRDIALTRVMFNPPGGFHPLVVIPPRLHRVKLDFSCTVIIDHPFTDESIRTLIGEAKRLLAEEEELKSAGKDIGDWQKDKMRYIKGVPHAKNEQEKAQEEELCGDDKTDLHSNTPGVDNESGEINSTDEVSQSSGNAEETCEDIKKNKKNKSRTCAIL</sequence>
<dbReference type="InParanoid" id="A0A1S3IGZ9"/>
<dbReference type="SUPFAM" id="SSF49899">
    <property type="entry name" value="Concanavalin A-like lectins/glucanases"/>
    <property type="match status" value="2"/>
</dbReference>
<feature type="domain" description="B30.2/SPRY" evidence="2">
    <location>
        <begin position="361"/>
        <end position="558"/>
    </location>
</feature>
<gene>
    <name evidence="4" type="primary">LOC106164234</name>
</gene>
<name>A0A1S3IGZ9_LINAN</name>
<dbReference type="InterPro" id="IPR043136">
    <property type="entry name" value="B30.2/SPRY_sf"/>
</dbReference>
<dbReference type="InterPro" id="IPR001870">
    <property type="entry name" value="B30.2/SPRY"/>
</dbReference>
<proteinExistence type="predicted"/>
<dbReference type="OrthoDB" id="258495at2759"/>
<dbReference type="KEGG" id="lak:106164234"/>
<dbReference type="Pfam" id="PF00622">
    <property type="entry name" value="SPRY"/>
    <property type="match status" value="2"/>
</dbReference>
<dbReference type="Proteomes" id="UP000085678">
    <property type="component" value="Unplaced"/>
</dbReference>
<dbReference type="CDD" id="cd12885">
    <property type="entry name" value="SPRY_RanBP_like"/>
    <property type="match status" value="2"/>
</dbReference>
<protein>
    <submittedName>
        <fullName evidence="4">Uncharacterized protein LOC106164234</fullName>
    </submittedName>
</protein>
<dbReference type="InterPro" id="IPR003877">
    <property type="entry name" value="SPRY_dom"/>
</dbReference>
<dbReference type="Gene3D" id="2.60.120.920">
    <property type="match status" value="2"/>
</dbReference>
<evidence type="ECO:0000259" key="2">
    <source>
        <dbReference type="PROSITE" id="PS50188"/>
    </source>
</evidence>
<feature type="region of interest" description="Disordered" evidence="1">
    <location>
        <begin position="784"/>
        <end position="853"/>
    </location>
</feature>
<dbReference type="PROSITE" id="PS50188">
    <property type="entry name" value="B302_SPRY"/>
    <property type="match status" value="2"/>
</dbReference>
<reference evidence="4" key="1">
    <citation type="submission" date="2025-08" db="UniProtKB">
        <authorList>
            <consortium name="RefSeq"/>
        </authorList>
    </citation>
    <scope>IDENTIFICATION</scope>
    <source>
        <tissue evidence="4">Gonads</tissue>
    </source>
</reference>
<dbReference type="InterPro" id="IPR044736">
    <property type="entry name" value="Gid1/RanBPM/SPLA_SPRY"/>
</dbReference>
<feature type="compositionally biased region" description="Polar residues" evidence="1">
    <location>
        <begin position="806"/>
        <end position="832"/>
    </location>
</feature>
<keyword evidence="3" id="KW-1185">Reference proteome</keyword>
<accession>A0A1S3IGZ9</accession>